<dbReference type="EMBL" id="SMFU01000001">
    <property type="protein sequence ID" value="TCK16473.1"/>
    <property type="molecule type" value="Genomic_DNA"/>
</dbReference>
<dbReference type="Proteomes" id="UP000294546">
    <property type="component" value="Unassembled WGS sequence"/>
</dbReference>
<gene>
    <name evidence="14" type="ORF">CLV83_0024</name>
</gene>
<dbReference type="InterPro" id="IPR050428">
    <property type="entry name" value="TCS_sensor_his_kinase"/>
</dbReference>
<feature type="transmembrane region" description="Helical" evidence="11">
    <location>
        <begin position="179"/>
        <end position="197"/>
    </location>
</feature>
<dbReference type="InterPro" id="IPR003660">
    <property type="entry name" value="HAMP_dom"/>
</dbReference>
<dbReference type="SUPFAM" id="SSF47384">
    <property type="entry name" value="Homodimeric domain of signal transducing histidine kinase"/>
    <property type="match status" value="1"/>
</dbReference>
<dbReference type="InterPro" id="IPR036890">
    <property type="entry name" value="HATPase_C_sf"/>
</dbReference>
<dbReference type="PROSITE" id="PS50109">
    <property type="entry name" value="HIS_KIN"/>
    <property type="match status" value="1"/>
</dbReference>
<evidence type="ECO:0000256" key="8">
    <source>
        <dbReference type="ARBA" id="ARBA00022989"/>
    </source>
</evidence>
<dbReference type="SUPFAM" id="SSF55874">
    <property type="entry name" value="ATPase domain of HSP90 chaperone/DNA topoisomerase II/histidine kinase"/>
    <property type="match status" value="1"/>
</dbReference>
<keyword evidence="15" id="KW-1185">Reference proteome</keyword>
<evidence type="ECO:0000256" key="7">
    <source>
        <dbReference type="ARBA" id="ARBA00022777"/>
    </source>
</evidence>
<dbReference type="InterPro" id="IPR036097">
    <property type="entry name" value="HisK_dim/P_sf"/>
</dbReference>
<evidence type="ECO:0000256" key="9">
    <source>
        <dbReference type="ARBA" id="ARBA00023012"/>
    </source>
</evidence>
<organism evidence="14 15">
    <name type="scientific">Marinobacterium mangrovicola</name>
    <dbReference type="NCBI Taxonomy" id="1476959"/>
    <lineage>
        <taxon>Bacteria</taxon>
        <taxon>Pseudomonadati</taxon>
        <taxon>Pseudomonadota</taxon>
        <taxon>Gammaproteobacteria</taxon>
        <taxon>Oceanospirillales</taxon>
        <taxon>Oceanospirillaceae</taxon>
        <taxon>Marinobacterium</taxon>
    </lineage>
</organism>
<keyword evidence="9" id="KW-0902">Two-component regulatory system</keyword>
<evidence type="ECO:0000256" key="10">
    <source>
        <dbReference type="ARBA" id="ARBA00023136"/>
    </source>
</evidence>
<evidence type="ECO:0000256" key="5">
    <source>
        <dbReference type="ARBA" id="ARBA00022679"/>
    </source>
</evidence>
<evidence type="ECO:0000256" key="2">
    <source>
        <dbReference type="ARBA" id="ARBA00004370"/>
    </source>
</evidence>
<reference evidence="14 15" key="1">
    <citation type="submission" date="2019-03" db="EMBL/GenBank/DDBJ databases">
        <title>Genomic Encyclopedia of Archaeal and Bacterial Type Strains, Phase II (KMG-II): from individual species to whole genera.</title>
        <authorList>
            <person name="Goeker M."/>
        </authorList>
    </citation>
    <scope>NUCLEOTIDE SEQUENCE [LARGE SCALE GENOMIC DNA]</scope>
    <source>
        <strain evidence="14 15">DSM 27697</strain>
    </source>
</reference>
<keyword evidence="5" id="KW-0808">Transferase</keyword>
<dbReference type="InterPro" id="IPR003661">
    <property type="entry name" value="HisK_dim/P_dom"/>
</dbReference>
<evidence type="ECO:0000256" key="6">
    <source>
        <dbReference type="ARBA" id="ARBA00022692"/>
    </source>
</evidence>
<dbReference type="EC" id="2.7.13.3" evidence="3"/>
<dbReference type="Gene3D" id="3.30.565.10">
    <property type="entry name" value="Histidine kinase-like ATPase, C-terminal domain"/>
    <property type="match status" value="1"/>
</dbReference>
<evidence type="ECO:0000259" key="13">
    <source>
        <dbReference type="PROSITE" id="PS50885"/>
    </source>
</evidence>
<feature type="domain" description="HAMP" evidence="13">
    <location>
        <begin position="199"/>
        <end position="250"/>
    </location>
</feature>
<dbReference type="OrthoDB" id="9809567at2"/>
<dbReference type="PRINTS" id="PR00344">
    <property type="entry name" value="BCTRLSENSOR"/>
</dbReference>
<dbReference type="GO" id="GO:0005886">
    <property type="term" value="C:plasma membrane"/>
    <property type="evidence" value="ECO:0007669"/>
    <property type="project" value="TreeGrafter"/>
</dbReference>
<dbReference type="CDD" id="cd00082">
    <property type="entry name" value="HisKA"/>
    <property type="match status" value="1"/>
</dbReference>
<keyword evidence="4" id="KW-0597">Phosphoprotein</keyword>
<keyword evidence="8 11" id="KW-1133">Transmembrane helix</keyword>
<evidence type="ECO:0000313" key="14">
    <source>
        <dbReference type="EMBL" id="TCK16473.1"/>
    </source>
</evidence>
<dbReference type="PROSITE" id="PS50885">
    <property type="entry name" value="HAMP"/>
    <property type="match status" value="1"/>
</dbReference>
<dbReference type="GO" id="GO:0005524">
    <property type="term" value="F:ATP binding"/>
    <property type="evidence" value="ECO:0007669"/>
    <property type="project" value="UniProtKB-KW"/>
</dbReference>
<evidence type="ECO:0000256" key="1">
    <source>
        <dbReference type="ARBA" id="ARBA00000085"/>
    </source>
</evidence>
<name>A0A4R1H7V2_9GAMM</name>
<sequence length="460" mass="51194">MTFSSLLSSLLPRSLKARLFWASVVLLPIVTVFAGAALQRAFHNSLKASEASQARLHVYLLLGEAQLRDGRLWLPNSVQEPRFSQVQSGLYATVHSRGGELLWRSPSAELLPEELMNGLPRANLEPGQTLFQHLPQDGLFLFQYPFVWEGEGGERHFLMSILHTDDSVDREIQAFATQLWGWLGGVYILALLMQYMIMRWGLKPLDSLAEDLSSIEQGQAEKLKGKYPLEVQAVTDNLNRLIESERRQRERYRNTLGDLAHSLKTPLAVMQGAADEQMSTERYRQLVSEQTSRMNQIVQYQLSRAVKSPGAPLAAPVAVEPVVRRILLALGKVYVDKAVEVRTELEPGLSFAGDEHDLIELLGNVLENAFKYGRRQVLVKGWVASAMLWIEVADDGPGVNREMRQVILERGARLDSSAPGQGIGLSVAVDILSSYSGALEIRDSTDLPGAAFLLQLPMLD</sequence>
<comment type="caution">
    <text evidence="14">The sequence shown here is derived from an EMBL/GenBank/DDBJ whole genome shotgun (WGS) entry which is preliminary data.</text>
</comment>
<evidence type="ECO:0000256" key="4">
    <source>
        <dbReference type="ARBA" id="ARBA00022553"/>
    </source>
</evidence>
<protein>
    <recommendedName>
        <fullName evidence="3">histidine kinase</fullName>
        <ecNumber evidence="3">2.7.13.3</ecNumber>
    </recommendedName>
</protein>
<dbReference type="PANTHER" id="PTHR45436:SF4">
    <property type="entry name" value="SENSOR PROTEIN PHOQ"/>
    <property type="match status" value="1"/>
</dbReference>
<accession>A0A4R1H7V2</accession>
<feature type="transmembrane region" description="Helical" evidence="11">
    <location>
        <begin position="20"/>
        <end position="38"/>
    </location>
</feature>
<dbReference type="SMART" id="SM00387">
    <property type="entry name" value="HATPase_c"/>
    <property type="match status" value="1"/>
</dbReference>
<dbReference type="AlphaFoldDB" id="A0A4R1H7V2"/>
<proteinExistence type="predicted"/>
<dbReference type="Gene3D" id="1.10.287.130">
    <property type="match status" value="1"/>
</dbReference>
<feature type="domain" description="Histidine kinase" evidence="12">
    <location>
        <begin position="258"/>
        <end position="460"/>
    </location>
</feature>
<evidence type="ECO:0000256" key="11">
    <source>
        <dbReference type="SAM" id="Phobius"/>
    </source>
</evidence>
<dbReference type="InterPro" id="IPR005467">
    <property type="entry name" value="His_kinase_dom"/>
</dbReference>
<keyword evidence="10 11" id="KW-0472">Membrane</keyword>
<comment type="subcellular location">
    <subcellularLocation>
        <location evidence="2">Membrane</location>
    </subcellularLocation>
</comment>
<evidence type="ECO:0000259" key="12">
    <source>
        <dbReference type="PROSITE" id="PS50109"/>
    </source>
</evidence>
<keyword evidence="6 11" id="KW-0812">Transmembrane</keyword>
<dbReference type="InterPro" id="IPR004358">
    <property type="entry name" value="Sig_transdc_His_kin-like_C"/>
</dbReference>
<evidence type="ECO:0000256" key="3">
    <source>
        <dbReference type="ARBA" id="ARBA00012438"/>
    </source>
</evidence>
<comment type="catalytic activity">
    <reaction evidence="1">
        <text>ATP + protein L-histidine = ADP + protein N-phospho-L-histidine.</text>
        <dbReference type="EC" id="2.7.13.3"/>
    </reaction>
</comment>
<keyword evidence="7 14" id="KW-0418">Kinase</keyword>
<dbReference type="PANTHER" id="PTHR45436">
    <property type="entry name" value="SENSOR HISTIDINE KINASE YKOH"/>
    <property type="match status" value="1"/>
</dbReference>
<evidence type="ECO:0000313" key="15">
    <source>
        <dbReference type="Proteomes" id="UP000294546"/>
    </source>
</evidence>
<dbReference type="GO" id="GO:0000155">
    <property type="term" value="F:phosphorelay sensor kinase activity"/>
    <property type="evidence" value="ECO:0007669"/>
    <property type="project" value="InterPro"/>
</dbReference>
<dbReference type="InterPro" id="IPR003594">
    <property type="entry name" value="HATPase_dom"/>
</dbReference>
<dbReference type="RefSeq" id="WP_132285733.1">
    <property type="nucleotide sequence ID" value="NZ_SMFU01000001.1"/>
</dbReference>
<dbReference type="Pfam" id="PF02518">
    <property type="entry name" value="HATPase_c"/>
    <property type="match status" value="1"/>
</dbReference>